<proteinExistence type="inferred from homology"/>
<protein>
    <recommendedName>
        <fullName evidence="2">NAD(P)H dehydrogenase (quinone)</fullName>
        <ecNumber evidence="2">1.6.5.2</ecNumber>
    </recommendedName>
</protein>
<comment type="catalytic activity">
    <reaction evidence="3">
        <text>a quinone + NADH + H(+) = a quinol + NAD(+)</text>
        <dbReference type="Rhea" id="RHEA:46160"/>
        <dbReference type="ChEBI" id="CHEBI:15378"/>
        <dbReference type="ChEBI" id="CHEBI:24646"/>
        <dbReference type="ChEBI" id="CHEBI:57540"/>
        <dbReference type="ChEBI" id="CHEBI:57945"/>
        <dbReference type="ChEBI" id="CHEBI:132124"/>
        <dbReference type="EC" id="1.6.5.2"/>
    </reaction>
</comment>
<comment type="caution">
    <text evidence="7">The sequence shown here is derived from an EMBL/GenBank/DDBJ whole genome shotgun (WGS) entry which is preliminary data.</text>
</comment>
<comment type="similarity">
    <text evidence="1">Belongs to the WrbA family.</text>
</comment>
<dbReference type="Pfam" id="PF03358">
    <property type="entry name" value="FMN_red"/>
    <property type="match status" value="1"/>
</dbReference>
<dbReference type="PROSITE" id="PS50902">
    <property type="entry name" value="FLAVODOXIN_LIKE"/>
    <property type="match status" value="1"/>
</dbReference>
<dbReference type="Gene3D" id="3.40.50.360">
    <property type="match status" value="1"/>
</dbReference>
<dbReference type="InterPro" id="IPR029039">
    <property type="entry name" value="Flavoprotein-like_sf"/>
</dbReference>
<dbReference type="GO" id="GO:0016020">
    <property type="term" value="C:membrane"/>
    <property type="evidence" value="ECO:0007669"/>
    <property type="project" value="TreeGrafter"/>
</dbReference>
<comment type="catalytic activity">
    <reaction evidence="4">
        <text>a quinone + NADPH + H(+) = a quinol + NADP(+)</text>
        <dbReference type="Rhea" id="RHEA:46164"/>
        <dbReference type="ChEBI" id="CHEBI:15378"/>
        <dbReference type="ChEBI" id="CHEBI:24646"/>
        <dbReference type="ChEBI" id="CHEBI:57783"/>
        <dbReference type="ChEBI" id="CHEBI:58349"/>
        <dbReference type="ChEBI" id="CHEBI:132124"/>
        <dbReference type="EC" id="1.6.5.2"/>
    </reaction>
</comment>
<evidence type="ECO:0000256" key="2">
    <source>
        <dbReference type="ARBA" id="ARBA00012648"/>
    </source>
</evidence>
<evidence type="ECO:0000256" key="5">
    <source>
        <dbReference type="SAM" id="MobiDB-lite"/>
    </source>
</evidence>
<keyword evidence="8" id="KW-1185">Reference proteome</keyword>
<evidence type="ECO:0000259" key="6">
    <source>
        <dbReference type="PROSITE" id="PS50902"/>
    </source>
</evidence>
<dbReference type="InterPro" id="IPR010089">
    <property type="entry name" value="Flavoprotein_WrbA-like"/>
</dbReference>
<dbReference type="GO" id="GO:0010181">
    <property type="term" value="F:FMN binding"/>
    <property type="evidence" value="ECO:0007669"/>
    <property type="project" value="InterPro"/>
</dbReference>
<gene>
    <name evidence="7" type="ORF">GPECTOR_60g718</name>
</gene>
<dbReference type="GO" id="GO:0003955">
    <property type="term" value="F:NAD(P)H dehydrogenase (quinone) activity"/>
    <property type="evidence" value="ECO:0007669"/>
    <property type="project" value="UniProtKB-EC"/>
</dbReference>
<dbReference type="NCBIfam" id="TIGR01755">
    <property type="entry name" value="flav_wrbA"/>
    <property type="match status" value="1"/>
</dbReference>
<evidence type="ECO:0000256" key="3">
    <source>
        <dbReference type="ARBA" id="ARBA00047678"/>
    </source>
</evidence>
<evidence type="ECO:0000256" key="4">
    <source>
        <dbReference type="ARBA" id="ARBA00048983"/>
    </source>
</evidence>
<dbReference type="OrthoDB" id="504689at2759"/>
<dbReference type="NCBIfam" id="NF002999">
    <property type="entry name" value="PRK03767.1"/>
    <property type="match status" value="1"/>
</dbReference>
<accession>A0A150G540</accession>
<dbReference type="FunFam" id="3.40.50.360:FF:000001">
    <property type="entry name" value="NAD(P)H dehydrogenase (Quinone) FQR1-like"/>
    <property type="match status" value="1"/>
</dbReference>
<dbReference type="PANTHER" id="PTHR30546:SF23">
    <property type="entry name" value="FLAVOPROTEIN-LIKE PROTEIN YCP4-RELATED"/>
    <property type="match status" value="1"/>
</dbReference>
<feature type="domain" description="Flavodoxin-like" evidence="6">
    <location>
        <begin position="93"/>
        <end position="282"/>
    </location>
</feature>
<feature type="compositionally biased region" description="Low complexity" evidence="5">
    <location>
        <begin position="65"/>
        <end position="77"/>
    </location>
</feature>
<evidence type="ECO:0000313" key="7">
    <source>
        <dbReference type="EMBL" id="KXZ44941.1"/>
    </source>
</evidence>
<name>A0A150G540_GONPE</name>
<dbReference type="SUPFAM" id="SSF52218">
    <property type="entry name" value="Flavoproteins"/>
    <property type="match status" value="1"/>
</dbReference>
<dbReference type="PANTHER" id="PTHR30546">
    <property type="entry name" value="FLAVODOXIN-RELATED PROTEIN WRBA-RELATED"/>
    <property type="match status" value="1"/>
</dbReference>
<dbReference type="EMBL" id="LSYV01000061">
    <property type="protein sequence ID" value="KXZ44941.1"/>
    <property type="molecule type" value="Genomic_DNA"/>
</dbReference>
<evidence type="ECO:0000256" key="1">
    <source>
        <dbReference type="ARBA" id="ARBA00006961"/>
    </source>
</evidence>
<reference evidence="8" key="1">
    <citation type="journal article" date="2016" name="Nat. Commun.">
        <title>The Gonium pectorale genome demonstrates co-option of cell cycle regulation during the evolution of multicellularity.</title>
        <authorList>
            <person name="Hanschen E.R."/>
            <person name="Marriage T.N."/>
            <person name="Ferris P.J."/>
            <person name="Hamaji T."/>
            <person name="Toyoda A."/>
            <person name="Fujiyama A."/>
            <person name="Neme R."/>
            <person name="Noguchi H."/>
            <person name="Minakuchi Y."/>
            <person name="Suzuki M."/>
            <person name="Kawai-Toyooka H."/>
            <person name="Smith D.R."/>
            <person name="Sparks H."/>
            <person name="Anderson J."/>
            <person name="Bakaric R."/>
            <person name="Luria V."/>
            <person name="Karger A."/>
            <person name="Kirschner M.W."/>
            <person name="Durand P.M."/>
            <person name="Michod R.E."/>
            <person name="Nozaki H."/>
            <person name="Olson B.J."/>
        </authorList>
    </citation>
    <scope>NUCLEOTIDE SEQUENCE [LARGE SCALE GENOMIC DNA]</scope>
    <source>
        <strain evidence="8">NIES-2863</strain>
    </source>
</reference>
<evidence type="ECO:0000313" key="8">
    <source>
        <dbReference type="Proteomes" id="UP000075714"/>
    </source>
</evidence>
<dbReference type="EC" id="1.6.5.2" evidence="2"/>
<dbReference type="InterPro" id="IPR008254">
    <property type="entry name" value="Flavodoxin/NO_synth"/>
</dbReference>
<dbReference type="InterPro" id="IPR005025">
    <property type="entry name" value="FMN_Rdtase-like_dom"/>
</dbReference>
<feature type="region of interest" description="Disordered" evidence="5">
    <location>
        <begin position="1"/>
        <end position="82"/>
    </location>
</feature>
<organism evidence="7 8">
    <name type="scientific">Gonium pectorale</name>
    <name type="common">Green alga</name>
    <dbReference type="NCBI Taxonomy" id="33097"/>
    <lineage>
        <taxon>Eukaryota</taxon>
        <taxon>Viridiplantae</taxon>
        <taxon>Chlorophyta</taxon>
        <taxon>core chlorophytes</taxon>
        <taxon>Chlorophyceae</taxon>
        <taxon>CS clade</taxon>
        <taxon>Chlamydomonadales</taxon>
        <taxon>Volvocaceae</taxon>
        <taxon>Gonium</taxon>
    </lineage>
</organism>
<dbReference type="AlphaFoldDB" id="A0A150G540"/>
<feature type="compositionally biased region" description="Low complexity" evidence="5">
    <location>
        <begin position="33"/>
        <end position="47"/>
    </location>
</feature>
<sequence length="291" mass="30372">MGNMCSSPAADEPVAKTVQPASAETSAKEDAKPAPADAPAPANGADVADAKDVPTPAKATEVDEAAAATPAPAEVQASTTVVEEAPKAKKLRVYLIYYSTYGHIYKLAQTYKEALETVPDVEVSLFQVRETLSKEVLEKMHAAPKPDDVPVIDTHTLPDADAFVFGFPTRFGMMAAQMKAFFDTTGALWQQGALFGKPASMFTSTATQGGGQETTILTAVSQLAHHGMIYVPTGYAAGGVMFGVQEPKGGSPWGAGTLAGPDGSRQPSEEELEAVRVQAKLFGAVAKKLAA</sequence>
<dbReference type="STRING" id="33097.A0A150G540"/>
<dbReference type="Proteomes" id="UP000075714">
    <property type="component" value="Unassembled WGS sequence"/>
</dbReference>